<dbReference type="Proteomes" id="UP000295215">
    <property type="component" value="Unassembled WGS sequence"/>
</dbReference>
<dbReference type="Pfam" id="PF01381">
    <property type="entry name" value="HTH_3"/>
    <property type="match status" value="1"/>
</dbReference>
<comment type="caution">
    <text evidence="2">The sequence shown here is derived from an EMBL/GenBank/DDBJ whole genome shotgun (WGS) entry which is preliminary data.</text>
</comment>
<keyword evidence="3" id="KW-1185">Reference proteome</keyword>
<dbReference type="SMART" id="SM00530">
    <property type="entry name" value="HTH_XRE"/>
    <property type="match status" value="1"/>
</dbReference>
<dbReference type="GO" id="GO:0003677">
    <property type="term" value="F:DNA binding"/>
    <property type="evidence" value="ECO:0007669"/>
    <property type="project" value="InterPro"/>
</dbReference>
<proteinExistence type="predicted"/>
<dbReference type="EMBL" id="SOAG01000008">
    <property type="protein sequence ID" value="TDS61536.1"/>
    <property type="molecule type" value="Genomic_DNA"/>
</dbReference>
<dbReference type="InterPro" id="IPR001387">
    <property type="entry name" value="Cro/C1-type_HTH"/>
</dbReference>
<evidence type="ECO:0000313" key="2">
    <source>
        <dbReference type="EMBL" id="TDS61536.1"/>
    </source>
</evidence>
<dbReference type="CDD" id="cd00093">
    <property type="entry name" value="HTH_XRE"/>
    <property type="match status" value="1"/>
</dbReference>
<protein>
    <submittedName>
        <fullName evidence="2">Transcriptional regulator with XRE-family HTH domain</fullName>
    </submittedName>
</protein>
<gene>
    <name evidence="2" type="ORF">C8P70_10877</name>
</gene>
<dbReference type="RefSeq" id="WP_133712207.1">
    <property type="nucleotide sequence ID" value="NZ_SOAG01000008.1"/>
</dbReference>
<accession>A0A4R7EYH4</accession>
<sequence>MSKLSMNCNPDTKKLKYNRKQLGLSQEFVAMKLGITQKAYSDIESGKTKLKNEVLNDIAKILGISPFEVCPISCDCSSELRKRHNELIEYLNNKGINIPEEFI</sequence>
<name>A0A4R7EYH4_9FLAO</name>
<dbReference type="Gene3D" id="1.10.260.40">
    <property type="entry name" value="lambda repressor-like DNA-binding domains"/>
    <property type="match status" value="1"/>
</dbReference>
<evidence type="ECO:0000313" key="3">
    <source>
        <dbReference type="Proteomes" id="UP000295215"/>
    </source>
</evidence>
<evidence type="ECO:0000259" key="1">
    <source>
        <dbReference type="PROSITE" id="PS50943"/>
    </source>
</evidence>
<reference evidence="2 3" key="1">
    <citation type="submission" date="2019-03" db="EMBL/GenBank/DDBJ databases">
        <title>Genomic Encyclopedia of Archaeal and Bacterial Type Strains, Phase II (KMG-II): from individual species to whole genera.</title>
        <authorList>
            <person name="Goeker M."/>
        </authorList>
    </citation>
    <scope>NUCLEOTIDE SEQUENCE [LARGE SCALE GENOMIC DNA]</scope>
    <source>
        <strain evidence="2 3">DSM 28213</strain>
    </source>
</reference>
<dbReference type="OrthoDB" id="959646at2"/>
<feature type="domain" description="HTH cro/C1-type" evidence="1">
    <location>
        <begin position="15"/>
        <end position="69"/>
    </location>
</feature>
<dbReference type="SUPFAM" id="SSF47413">
    <property type="entry name" value="lambda repressor-like DNA-binding domains"/>
    <property type="match status" value="1"/>
</dbReference>
<organism evidence="2 3">
    <name type="scientific">Myroides indicus</name>
    <dbReference type="NCBI Taxonomy" id="1323422"/>
    <lineage>
        <taxon>Bacteria</taxon>
        <taxon>Pseudomonadati</taxon>
        <taxon>Bacteroidota</taxon>
        <taxon>Flavobacteriia</taxon>
        <taxon>Flavobacteriales</taxon>
        <taxon>Flavobacteriaceae</taxon>
        <taxon>Myroides</taxon>
    </lineage>
</organism>
<dbReference type="AlphaFoldDB" id="A0A4R7EYH4"/>
<dbReference type="InterPro" id="IPR010982">
    <property type="entry name" value="Lambda_DNA-bd_dom_sf"/>
</dbReference>
<dbReference type="PROSITE" id="PS50943">
    <property type="entry name" value="HTH_CROC1"/>
    <property type="match status" value="1"/>
</dbReference>